<gene>
    <name evidence="1" type="ORF">PIB30_010628</name>
</gene>
<evidence type="ECO:0000313" key="1">
    <source>
        <dbReference type="EMBL" id="MED6155987.1"/>
    </source>
</evidence>
<organism evidence="1 2">
    <name type="scientific">Stylosanthes scabra</name>
    <dbReference type="NCBI Taxonomy" id="79078"/>
    <lineage>
        <taxon>Eukaryota</taxon>
        <taxon>Viridiplantae</taxon>
        <taxon>Streptophyta</taxon>
        <taxon>Embryophyta</taxon>
        <taxon>Tracheophyta</taxon>
        <taxon>Spermatophyta</taxon>
        <taxon>Magnoliopsida</taxon>
        <taxon>eudicotyledons</taxon>
        <taxon>Gunneridae</taxon>
        <taxon>Pentapetalae</taxon>
        <taxon>rosids</taxon>
        <taxon>fabids</taxon>
        <taxon>Fabales</taxon>
        <taxon>Fabaceae</taxon>
        <taxon>Papilionoideae</taxon>
        <taxon>50 kb inversion clade</taxon>
        <taxon>dalbergioids sensu lato</taxon>
        <taxon>Dalbergieae</taxon>
        <taxon>Pterocarpus clade</taxon>
        <taxon>Stylosanthes</taxon>
    </lineage>
</organism>
<sequence>MRSAPTLPALMYMSPPIFQRASLMNHQVLDSTLASVGLQRLPSLTFIVKGIHFVTYLNKTVIVVRRWLLIDLPQPHQLRLFIESPTPAE</sequence>
<evidence type="ECO:0000313" key="2">
    <source>
        <dbReference type="Proteomes" id="UP001341840"/>
    </source>
</evidence>
<accession>A0ABU6U4D9</accession>
<protein>
    <submittedName>
        <fullName evidence="1">Uncharacterized protein</fullName>
    </submittedName>
</protein>
<proteinExistence type="predicted"/>
<name>A0ABU6U4D9_9FABA</name>
<dbReference type="EMBL" id="JASCZI010120854">
    <property type="protein sequence ID" value="MED6155987.1"/>
    <property type="molecule type" value="Genomic_DNA"/>
</dbReference>
<reference evidence="1 2" key="1">
    <citation type="journal article" date="2023" name="Plants (Basel)">
        <title>Bridging the Gap: Combining Genomics and Transcriptomics Approaches to Understand Stylosanthes scabra, an Orphan Legume from the Brazilian Caatinga.</title>
        <authorList>
            <person name="Ferreira-Neto J.R.C."/>
            <person name="da Silva M.D."/>
            <person name="Binneck E."/>
            <person name="de Melo N.F."/>
            <person name="da Silva R.H."/>
            <person name="de Melo A.L.T.M."/>
            <person name="Pandolfi V."/>
            <person name="Bustamante F.O."/>
            <person name="Brasileiro-Vidal A.C."/>
            <person name="Benko-Iseppon A.M."/>
        </authorList>
    </citation>
    <scope>NUCLEOTIDE SEQUENCE [LARGE SCALE GENOMIC DNA]</scope>
    <source>
        <tissue evidence="1">Leaves</tissue>
    </source>
</reference>
<comment type="caution">
    <text evidence="1">The sequence shown here is derived from an EMBL/GenBank/DDBJ whole genome shotgun (WGS) entry which is preliminary data.</text>
</comment>
<dbReference type="Proteomes" id="UP001341840">
    <property type="component" value="Unassembled WGS sequence"/>
</dbReference>
<keyword evidence="2" id="KW-1185">Reference proteome</keyword>